<evidence type="ECO:0000256" key="2">
    <source>
        <dbReference type="ARBA" id="ARBA00022842"/>
    </source>
</evidence>
<keyword evidence="2" id="KW-0460">Magnesium</keyword>
<evidence type="ECO:0000256" key="1">
    <source>
        <dbReference type="ARBA" id="ARBA00022723"/>
    </source>
</evidence>
<evidence type="ECO:0000256" key="4">
    <source>
        <dbReference type="SAM" id="MobiDB-lite"/>
    </source>
</evidence>
<dbReference type="Proteomes" id="UP000019488">
    <property type="component" value="Unassembled WGS sequence"/>
</dbReference>
<keyword evidence="3" id="KW-0413">Isomerase</keyword>
<dbReference type="InterPro" id="IPR016055">
    <property type="entry name" value="A-D-PHexomutase_a/b/a-I/II/III"/>
</dbReference>
<protein>
    <submittedName>
        <fullName evidence="6">Phosphoglucomutase</fullName>
    </submittedName>
</protein>
<dbReference type="Gene3D" id="3.40.120.10">
    <property type="entry name" value="Alpha-D-Glucose-1,6-Bisphosphate, subunit A, domain 3"/>
    <property type="match status" value="1"/>
</dbReference>
<dbReference type="PANTHER" id="PTHR45745">
    <property type="entry name" value="PHOSPHOMANNOMUTASE 45A"/>
    <property type="match status" value="1"/>
</dbReference>
<evidence type="ECO:0000313" key="6">
    <source>
        <dbReference type="EMBL" id="GAF37002.1"/>
    </source>
</evidence>
<comment type="caution">
    <text evidence="6">The sequence shown here is derived from an EMBL/GenBank/DDBJ whole genome shotgun (WGS) entry which is preliminary data.</text>
</comment>
<keyword evidence="1" id="KW-0479">Metal-binding</keyword>
<feature type="region of interest" description="Disordered" evidence="4">
    <location>
        <begin position="39"/>
        <end position="69"/>
    </location>
</feature>
<dbReference type="GO" id="GO:0006166">
    <property type="term" value="P:purine ribonucleoside salvage"/>
    <property type="evidence" value="ECO:0007669"/>
    <property type="project" value="TreeGrafter"/>
</dbReference>
<dbReference type="InterPro" id="IPR005845">
    <property type="entry name" value="A-D-PHexomutase_a/b/a-II"/>
</dbReference>
<dbReference type="GO" id="GO:0008973">
    <property type="term" value="F:phosphopentomutase activity"/>
    <property type="evidence" value="ECO:0007669"/>
    <property type="project" value="TreeGrafter"/>
</dbReference>
<gene>
    <name evidence="6" type="ORF">JCM14108_2000</name>
</gene>
<accession>X0PIP1</accession>
<dbReference type="SUPFAM" id="SSF53738">
    <property type="entry name" value="Phosphoglucomutase, first 3 domains"/>
    <property type="match status" value="1"/>
</dbReference>
<name>X0PIP1_9LACO</name>
<dbReference type="PANTHER" id="PTHR45745:SF1">
    <property type="entry name" value="PHOSPHOGLUCOMUTASE 2B-RELATED"/>
    <property type="match status" value="1"/>
</dbReference>
<evidence type="ECO:0000259" key="5">
    <source>
        <dbReference type="Pfam" id="PF02879"/>
    </source>
</evidence>
<dbReference type="EMBL" id="BAKI01000022">
    <property type="protein sequence ID" value="GAF37002.1"/>
    <property type="molecule type" value="Genomic_DNA"/>
</dbReference>
<reference evidence="6" key="1">
    <citation type="journal article" date="2014" name="Genome Announc.">
        <title>Draft Genome Sequences of Two Lactobacillus Strains, L. farraginis JCM 14108T and L. composti JCM 14202T, Isolated from Compost of Distilled Shochu Residue.</title>
        <authorList>
            <person name="Yuki M."/>
            <person name="Oshima K."/>
            <person name="Suda W."/>
            <person name="Kitahara M."/>
            <person name="Kitamura K."/>
            <person name="Iida T."/>
            <person name="Hattori M."/>
            <person name="Ohkuma M."/>
        </authorList>
    </citation>
    <scope>NUCLEOTIDE SEQUENCE [LARGE SCALE GENOMIC DNA]</scope>
    <source>
        <strain evidence="6">JCM 14108</strain>
    </source>
</reference>
<dbReference type="AlphaFoldDB" id="X0PIP1"/>
<feature type="domain" description="Alpha-D-phosphohexomutase alpha/beta/alpha" evidence="5">
    <location>
        <begin position="1"/>
        <end position="65"/>
    </location>
</feature>
<evidence type="ECO:0000313" key="7">
    <source>
        <dbReference type="Proteomes" id="UP000019488"/>
    </source>
</evidence>
<proteinExistence type="predicted"/>
<evidence type="ECO:0000256" key="3">
    <source>
        <dbReference type="ARBA" id="ARBA00023235"/>
    </source>
</evidence>
<dbReference type="GO" id="GO:0046872">
    <property type="term" value="F:metal ion binding"/>
    <property type="evidence" value="ECO:0007669"/>
    <property type="project" value="UniProtKB-KW"/>
</dbReference>
<organism evidence="6 7">
    <name type="scientific">Lentilactobacillus farraginis DSM 18382 = JCM 14108</name>
    <dbReference type="NCBI Taxonomy" id="1423743"/>
    <lineage>
        <taxon>Bacteria</taxon>
        <taxon>Bacillati</taxon>
        <taxon>Bacillota</taxon>
        <taxon>Bacilli</taxon>
        <taxon>Lactobacillales</taxon>
        <taxon>Lactobacillaceae</taxon>
        <taxon>Lentilactobacillus</taxon>
    </lineage>
</organism>
<sequence>MKFVYSPLHGTGKVIARRALEEAGFNNYVVVPEQTIADPEFPTTPFPNPEFPQAFDSPVSSAKRYRPIF</sequence>
<dbReference type="GO" id="GO:0005975">
    <property type="term" value="P:carbohydrate metabolic process"/>
    <property type="evidence" value="ECO:0007669"/>
    <property type="project" value="InterPro"/>
</dbReference>
<dbReference type="Pfam" id="PF02879">
    <property type="entry name" value="PGM_PMM_II"/>
    <property type="match status" value="1"/>
</dbReference>